<sequence>MSLLLLEGELDDYDVANVLESEPIISLHALLGNDSPHTMRLKGVVNGKAICILVDGGSTHNFIQAQVTTYLGLSLHPNTSLCKWVMDRHFLVWAYVLKLKSQCNTSLLPSIYLSFISKVQTLS</sequence>
<evidence type="ECO:0008006" key="3">
    <source>
        <dbReference type="Google" id="ProtNLM"/>
    </source>
</evidence>
<name>A0A1Q3CY95_CEPFO</name>
<dbReference type="OrthoDB" id="1934862at2759"/>
<evidence type="ECO:0000313" key="2">
    <source>
        <dbReference type="Proteomes" id="UP000187406"/>
    </source>
</evidence>
<organism evidence="1 2">
    <name type="scientific">Cephalotus follicularis</name>
    <name type="common">Albany pitcher plant</name>
    <dbReference type="NCBI Taxonomy" id="3775"/>
    <lineage>
        <taxon>Eukaryota</taxon>
        <taxon>Viridiplantae</taxon>
        <taxon>Streptophyta</taxon>
        <taxon>Embryophyta</taxon>
        <taxon>Tracheophyta</taxon>
        <taxon>Spermatophyta</taxon>
        <taxon>Magnoliopsida</taxon>
        <taxon>eudicotyledons</taxon>
        <taxon>Gunneridae</taxon>
        <taxon>Pentapetalae</taxon>
        <taxon>rosids</taxon>
        <taxon>fabids</taxon>
        <taxon>Oxalidales</taxon>
        <taxon>Cephalotaceae</taxon>
        <taxon>Cephalotus</taxon>
    </lineage>
</organism>
<reference evidence="2" key="1">
    <citation type="submission" date="2016-04" db="EMBL/GenBank/DDBJ databases">
        <title>Cephalotus genome sequencing.</title>
        <authorList>
            <person name="Fukushima K."/>
            <person name="Hasebe M."/>
            <person name="Fang X."/>
        </authorList>
    </citation>
    <scope>NUCLEOTIDE SEQUENCE [LARGE SCALE GENOMIC DNA]</scope>
    <source>
        <strain evidence="2">cv. St1</strain>
    </source>
</reference>
<comment type="caution">
    <text evidence="1">The sequence shown here is derived from an EMBL/GenBank/DDBJ whole genome shotgun (WGS) entry which is preliminary data.</text>
</comment>
<dbReference type="AlphaFoldDB" id="A0A1Q3CY95"/>
<accession>A0A1Q3CY95</accession>
<dbReference type="EMBL" id="BDDD01003492">
    <property type="protein sequence ID" value="GAV85220.1"/>
    <property type="molecule type" value="Genomic_DNA"/>
</dbReference>
<dbReference type="Proteomes" id="UP000187406">
    <property type="component" value="Unassembled WGS sequence"/>
</dbReference>
<dbReference type="InParanoid" id="A0A1Q3CY95"/>
<evidence type="ECO:0000313" key="1">
    <source>
        <dbReference type="EMBL" id="GAV85220.1"/>
    </source>
</evidence>
<gene>
    <name evidence="1" type="ORF">CFOL_v3_28658</name>
</gene>
<keyword evidence="2" id="KW-1185">Reference proteome</keyword>
<protein>
    <recommendedName>
        <fullName evidence="3">Asp_protease_2 domain-containing protein</fullName>
    </recommendedName>
</protein>
<proteinExistence type="predicted"/>